<feature type="region of interest" description="Disordered" evidence="1">
    <location>
        <begin position="1"/>
        <end position="34"/>
    </location>
</feature>
<dbReference type="Proteomes" id="UP000807353">
    <property type="component" value="Unassembled WGS sequence"/>
</dbReference>
<dbReference type="OrthoDB" id="3062192at2759"/>
<comment type="caution">
    <text evidence="2">The sequence shown here is derived from an EMBL/GenBank/DDBJ whole genome shotgun (WGS) entry which is preliminary data.</text>
</comment>
<feature type="compositionally biased region" description="Polar residues" evidence="1">
    <location>
        <begin position="16"/>
        <end position="34"/>
    </location>
</feature>
<proteinExistence type="predicted"/>
<accession>A0A9P6CEI3</accession>
<evidence type="ECO:0000256" key="1">
    <source>
        <dbReference type="SAM" id="MobiDB-lite"/>
    </source>
</evidence>
<name>A0A9P6CEI3_9AGAR</name>
<feature type="compositionally biased region" description="Pro residues" evidence="1">
    <location>
        <begin position="1"/>
        <end position="10"/>
    </location>
</feature>
<keyword evidence="3" id="KW-1185">Reference proteome</keyword>
<reference evidence="2" key="1">
    <citation type="submission" date="2020-11" db="EMBL/GenBank/DDBJ databases">
        <authorList>
            <consortium name="DOE Joint Genome Institute"/>
            <person name="Ahrendt S."/>
            <person name="Riley R."/>
            <person name="Andreopoulos W."/>
            <person name="Labutti K."/>
            <person name="Pangilinan J."/>
            <person name="Ruiz-Duenas F.J."/>
            <person name="Barrasa J.M."/>
            <person name="Sanchez-Garcia M."/>
            <person name="Camarero S."/>
            <person name="Miyauchi S."/>
            <person name="Serrano A."/>
            <person name="Linde D."/>
            <person name="Babiker R."/>
            <person name="Drula E."/>
            <person name="Ayuso-Fernandez I."/>
            <person name="Pacheco R."/>
            <person name="Padilla G."/>
            <person name="Ferreira P."/>
            <person name="Barriuso J."/>
            <person name="Kellner H."/>
            <person name="Castanera R."/>
            <person name="Alfaro M."/>
            <person name="Ramirez L."/>
            <person name="Pisabarro A.G."/>
            <person name="Kuo A."/>
            <person name="Tritt A."/>
            <person name="Lipzen A."/>
            <person name="He G."/>
            <person name="Yan M."/>
            <person name="Ng V."/>
            <person name="Cullen D."/>
            <person name="Martin F."/>
            <person name="Rosso M.-N."/>
            <person name="Henrissat B."/>
            <person name="Hibbett D."/>
            <person name="Martinez A.T."/>
            <person name="Grigoriev I.V."/>
        </authorList>
    </citation>
    <scope>NUCLEOTIDE SEQUENCE</scope>
    <source>
        <strain evidence="2">CBS 247.69</strain>
    </source>
</reference>
<dbReference type="EMBL" id="MU150322">
    <property type="protein sequence ID" value="KAF9459190.1"/>
    <property type="molecule type" value="Genomic_DNA"/>
</dbReference>
<organism evidence="2 3">
    <name type="scientific">Collybia nuda</name>
    <dbReference type="NCBI Taxonomy" id="64659"/>
    <lineage>
        <taxon>Eukaryota</taxon>
        <taxon>Fungi</taxon>
        <taxon>Dikarya</taxon>
        <taxon>Basidiomycota</taxon>
        <taxon>Agaricomycotina</taxon>
        <taxon>Agaricomycetes</taxon>
        <taxon>Agaricomycetidae</taxon>
        <taxon>Agaricales</taxon>
        <taxon>Tricholomatineae</taxon>
        <taxon>Clitocybaceae</taxon>
        <taxon>Collybia</taxon>
    </lineage>
</organism>
<sequence length="282" mass="31596">MENLPAPRPWAPHKSPQVSAAVTTPLPGSTLTQTSDGSTVQGIGALSGKAIKALGNVVLLGLDYVIILARINSILPKFPHTDAQATSIEGVQEMYDMILELSRPKLYSRCITRTALTLVLVQINCGHTRELEQALKRWNYRDCVAFLHTLVSRSMRQGIHINLTGSIVILDPKMIISLMCRIAQQSEQGCQAVLRVGFVQLFLSARTTHFSTSRLADVYRTILYFSQRYERRFRALREEAIQFLAYLISSPRRLFIRALRTWNVNDLRGLVSMVLENTAPSG</sequence>
<evidence type="ECO:0000313" key="2">
    <source>
        <dbReference type="EMBL" id="KAF9459190.1"/>
    </source>
</evidence>
<evidence type="ECO:0000313" key="3">
    <source>
        <dbReference type="Proteomes" id="UP000807353"/>
    </source>
</evidence>
<protein>
    <submittedName>
        <fullName evidence="2">Uncharacterized protein</fullName>
    </submittedName>
</protein>
<gene>
    <name evidence="2" type="ORF">BDZ94DRAFT_1057726</name>
</gene>
<dbReference type="AlphaFoldDB" id="A0A9P6CEI3"/>